<evidence type="ECO:0000313" key="5">
    <source>
        <dbReference type="Proteomes" id="UP001500822"/>
    </source>
</evidence>
<feature type="transmembrane region" description="Helical" evidence="3">
    <location>
        <begin position="65"/>
        <end position="85"/>
    </location>
</feature>
<feature type="transmembrane region" description="Helical" evidence="3">
    <location>
        <begin position="6"/>
        <end position="29"/>
    </location>
</feature>
<dbReference type="PANTHER" id="PTHR34703:SF1">
    <property type="entry name" value="ANTIPORTER SUBUNIT MNHG2-RELATED"/>
    <property type="match status" value="1"/>
</dbReference>
<name>A0ABP8ZGG2_9ACTN</name>
<dbReference type="PANTHER" id="PTHR34703">
    <property type="entry name" value="ANTIPORTER SUBUNIT MNHG2-RELATED"/>
    <property type="match status" value="1"/>
</dbReference>
<comment type="caution">
    <text evidence="4">The sequence shown here is derived from an EMBL/GenBank/DDBJ whole genome shotgun (WGS) entry which is preliminary data.</text>
</comment>
<keyword evidence="5" id="KW-1185">Reference proteome</keyword>
<gene>
    <name evidence="4" type="primary">mnhG</name>
    <name evidence="4" type="ORF">GCM10023217_29480</name>
</gene>
<comment type="similarity">
    <text evidence="1">Belongs to the CPA3 antiporters (TC 2.A.63) subunit G family.</text>
</comment>
<dbReference type="EMBL" id="BAABIE010000015">
    <property type="protein sequence ID" value="GAA4755793.1"/>
    <property type="molecule type" value="Genomic_DNA"/>
</dbReference>
<dbReference type="Proteomes" id="UP001500822">
    <property type="component" value="Unassembled WGS sequence"/>
</dbReference>
<keyword evidence="3" id="KW-0812">Transmembrane</keyword>
<feature type="region of interest" description="Disordered" evidence="2">
    <location>
        <begin position="94"/>
        <end position="115"/>
    </location>
</feature>
<accession>A0ABP8ZGG2</accession>
<keyword evidence="3" id="KW-0472">Membrane</keyword>
<dbReference type="NCBIfam" id="TIGR01300">
    <property type="entry name" value="CPA3_mnhG_phaG"/>
    <property type="match status" value="1"/>
</dbReference>
<evidence type="ECO:0000256" key="2">
    <source>
        <dbReference type="SAM" id="MobiDB-lite"/>
    </source>
</evidence>
<dbReference type="NCBIfam" id="NF009314">
    <property type="entry name" value="PRK12674.1-2"/>
    <property type="match status" value="1"/>
</dbReference>
<protein>
    <submittedName>
        <fullName evidence="4">Monovalent cation/H(+) antiporter subunit G</fullName>
    </submittedName>
</protein>
<evidence type="ECO:0000256" key="1">
    <source>
        <dbReference type="ARBA" id="ARBA00008404"/>
    </source>
</evidence>
<keyword evidence="3" id="KW-1133">Transmembrane helix</keyword>
<feature type="transmembrane region" description="Helical" evidence="3">
    <location>
        <begin position="41"/>
        <end position="59"/>
    </location>
</feature>
<dbReference type="InterPro" id="IPR005133">
    <property type="entry name" value="PhaG_MnhG_YufB"/>
</dbReference>
<dbReference type="Pfam" id="PF03334">
    <property type="entry name" value="PhaG_MnhG_YufB"/>
    <property type="match status" value="1"/>
</dbReference>
<evidence type="ECO:0000256" key="3">
    <source>
        <dbReference type="SAM" id="Phobius"/>
    </source>
</evidence>
<organism evidence="4 5">
    <name type="scientific">Gordonia alkaliphila</name>
    <dbReference type="NCBI Taxonomy" id="1053547"/>
    <lineage>
        <taxon>Bacteria</taxon>
        <taxon>Bacillati</taxon>
        <taxon>Actinomycetota</taxon>
        <taxon>Actinomycetes</taxon>
        <taxon>Mycobacteriales</taxon>
        <taxon>Gordoniaceae</taxon>
        <taxon>Gordonia</taxon>
    </lineage>
</organism>
<evidence type="ECO:0000313" key="4">
    <source>
        <dbReference type="EMBL" id="GAA4755793.1"/>
    </source>
</evidence>
<dbReference type="RefSeq" id="WP_246992603.1">
    <property type="nucleotide sequence ID" value="NZ_BAABIE010000015.1"/>
</dbReference>
<sequence length="115" mass="12315">MISDVLSAIFVLSGSLLALTAAIGIVRFPDTLSRMHAATKPQTFGMTLVLIGTLIQIAGHPDGGMLVLTALFMLITAPVIAQRVGRLVYREMPGRGGRLMDESQLTVQQREDPPA</sequence>
<reference evidence="5" key="1">
    <citation type="journal article" date="2019" name="Int. J. Syst. Evol. Microbiol.">
        <title>The Global Catalogue of Microorganisms (GCM) 10K type strain sequencing project: providing services to taxonomists for standard genome sequencing and annotation.</title>
        <authorList>
            <consortium name="The Broad Institute Genomics Platform"/>
            <consortium name="The Broad Institute Genome Sequencing Center for Infectious Disease"/>
            <person name="Wu L."/>
            <person name="Ma J."/>
        </authorList>
    </citation>
    <scope>NUCLEOTIDE SEQUENCE [LARGE SCALE GENOMIC DNA]</scope>
    <source>
        <strain evidence="5">JCM 18077</strain>
    </source>
</reference>
<proteinExistence type="inferred from homology"/>